<comment type="caution">
    <text evidence="1">The sequence shown here is derived from an EMBL/GenBank/DDBJ whole genome shotgun (WGS) entry which is preliminary data.</text>
</comment>
<dbReference type="EMBL" id="CAJVPP010003128">
    <property type="protein sequence ID" value="CAG8621268.1"/>
    <property type="molecule type" value="Genomic_DNA"/>
</dbReference>
<evidence type="ECO:0000313" key="1">
    <source>
        <dbReference type="EMBL" id="CAG8621268.1"/>
    </source>
</evidence>
<keyword evidence="2" id="KW-1185">Reference proteome</keyword>
<feature type="non-terminal residue" evidence="1">
    <location>
        <position position="64"/>
    </location>
</feature>
<proteinExistence type="predicted"/>
<dbReference type="Proteomes" id="UP000789375">
    <property type="component" value="Unassembled WGS sequence"/>
</dbReference>
<gene>
    <name evidence="1" type="ORF">FMOSSE_LOCUS9997</name>
</gene>
<accession>A0A9N9D362</accession>
<evidence type="ECO:0000313" key="2">
    <source>
        <dbReference type="Proteomes" id="UP000789375"/>
    </source>
</evidence>
<organism evidence="1 2">
    <name type="scientific">Funneliformis mosseae</name>
    <name type="common">Endomycorrhizal fungus</name>
    <name type="synonym">Glomus mosseae</name>
    <dbReference type="NCBI Taxonomy" id="27381"/>
    <lineage>
        <taxon>Eukaryota</taxon>
        <taxon>Fungi</taxon>
        <taxon>Fungi incertae sedis</taxon>
        <taxon>Mucoromycota</taxon>
        <taxon>Glomeromycotina</taxon>
        <taxon>Glomeromycetes</taxon>
        <taxon>Glomerales</taxon>
        <taxon>Glomeraceae</taxon>
        <taxon>Funneliformis</taxon>
    </lineage>
</organism>
<reference evidence="1" key="1">
    <citation type="submission" date="2021-06" db="EMBL/GenBank/DDBJ databases">
        <authorList>
            <person name="Kallberg Y."/>
            <person name="Tangrot J."/>
            <person name="Rosling A."/>
        </authorList>
    </citation>
    <scope>NUCLEOTIDE SEQUENCE</scope>
    <source>
        <strain evidence="1">87-6 pot B 2015</strain>
    </source>
</reference>
<name>A0A9N9D362_FUNMO</name>
<protein>
    <submittedName>
        <fullName evidence="1">5602_t:CDS:1</fullName>
    </submittedName>
</protein>
<dbReference type="AlphaFoldDB" id="A0A9N9D362"/>
<sequence>MPKNLKQTKNKRNKPFIVGSNNDSMLNIETNIISSNIVLKPRFPPNLTTDELIKNAIKSNASNN</sequence>